<comment type="caution">
    <text evidence="1">The sequence shown here is derived from an EMBL/GenBank/DDBJ whole genome shotgun (WGS) entry which is preliminary data.</text>
</comment>
<evidence type="ECO:0000313" key="2">
    <source>
        <dbReference type="Proteomes" id="UP000182763"/>
    </source>
</evidence>
<evidence type="ECO:0000313" key="1">
    <source>
        <dbReference type="EMBL" id="OIP66860.1"/>
    </source>
</evidence>
<organism evidence="1 2">
    <name type="scientific">Candidatus Infernicultor aquiphilus</name>
    <dbReference type="NCBI Taxonomy" id="1805029"/>
    <lineage>
        <taxon>Bacteria</taxon>
        <taxon>Pseudomonadati</taxon>
        <taxon>Atribacterota</taxon>
        <taxon>Candidatus Phoenicimicrobiia</taxon>
        <taxon>Candidatus Pheonicimicrobiales</taxon>
        <taxon>Candidatus Phoenicimicrobiaceae</taxon>
        <taxon>Candidatus Infernicultor</taxon>
    </lineage>
</organism>
<sequence length="70" mass="8442">MTRPLRSTFDHAVYHITARGNRKEKIFYLDNISQGMHYLNASYANYFAVKYIYYYQINPKNDKIKKTIDK</sequence>
<dbReference type="Proteomes" id="UP000182763">
    <property type="component" value="Unassembled WGS sequence"/>
</dbReference>
<accession>A0A1J5G3D4</accession>
<proteinExistence type="predicted"/>
<dbReference type="STRING" id="1805029.AUK42_07500"/>
<gene>
    <name evidence="1" type="ORF">AUK42_07500</name>
</gene>
<dbReference type="RefSeq" id="WP_406606658.1">
    <property type="nucleotide sequence ID" value="NZ_PFKO01000016.1"/>
</dbReference>
<reference evidence="1 2" key="1">
    <citation type="journal article" date="2016" name="Environ. Microbiol.">
        <title>Genomic resolution of a cold subsurface aquifer community provides metabolic insights for novel microbes adapted to high CO concentrations.</title>
        <authorList>
            <person name="Probst A.J."/>
            <person name="Castelle C.J."/>
            <person name="Singh A."/>
            <person name="Brown C.T."/>
            <person name="Anantharaman K."/>
            <person name="Sharon I."/>
            <person name="Hug L.A."/>
            <person name="Burstein D."/>
            <person name="Emerson J.B."/>
            <person name="Thomas B.C."/>
            <person name="Banfield J.F."/>
        </authorList>
    </citation>
    <scope>NUCLEOTIDE SEQUENCE [LARGE SCALE GENOMIC DNA]</scope>
    <source>
        <strain evidence="1">CG2_30_33_13</strain>
    </source>
</reference>
<name>A0A1J5G3D4_9BACT</name>
<protein>
    <submittedName>
        <fullName evidence="1">Uncharacterized protein</fullName>
    </submittedName>
</protein>
<dbReference type="AlphaFoldDB" id="A0A1J5G3D4"/>
<dbReference type="EMBL" id="MNYY01000148">
    <property type="protein sequence ID" value="OIP66860.1"/>
    <property type="molecule type" value="Genomic_DNA"/>
</dbReference>